<feature type="compositionally biased region" description="Polar residues" evidence="1">
    <location>
        <begin position="11"/>
        <end position="21"/>
    </location>
</feature>
<dbReference type="Gene3D" id="3.90.79.10">
    <property type="entry name" value="Nucleoside Triphosphate Pyrophosphohydrolase"/>
    <property type="match status" value="1"/>
</dbReference>
<evidence type="ECO:0000313" key="3">
    <source>
        <dbReference type="EMBL" id="QEU94822.1"/>
    </source>
</evidence>
<sequence>MKKHQVAESGAKSSTESSTESGDVFPVFDPVTEEFQGHKPRVRVHREGDWHRGVQANVVRPNAIGTFDILVQERSSGVDIAGGKFDQSLATQMLDEDGRCQDTALRRGLRDELGITAYRSVRLPRSLRIVKTYDEHPDTLNRELISLYLVTSENRDEIVPASPKVRRAFWMEWTEFLTFFAKNRTAFTKTGQFYFGTPLLVHEATALTHRLLAEEIGRGPEDVVVGVNRVGSPSRTYYGQVDACLCEAGEAA</sequence>
<dbReference type="InterPro" id="IPR015797">
    <property type="entry name" value="NUDIX_hydrolase-like_dom_sf"/>
</dbReference>
<accession>A0A5J6GK57</accession>
<protein>
    <submittedName>
        <fullName evidence="3">NUDIX domain-containing protein</fullName>
    </submittedName>
</protein>
<dbReference type="OrthoDB" id="9809458at2"/>
<evidence type="ECO:0000256" key="1">
    <source>
        <dbReference type="SAM" id="MobiDB-lite"/>
    </source>
</evidence>
<name>A0A5J6GK57_STRKN</name>
<dbReference type="PROSITE" id="PS51462">
    <property type="entry name" value="NUDIX"/>
    <property type="match status" value="1"/>
</dbReference>
<gene>
    <name evidence="3" type="ORF">CP970_31565</name>
</gene>
<dbReference type="EMBL" id="CP023699">
    <property type="protein sequence ID" value="QEU94822.1"/>
    <property type="molecule type" value="Genomic_DNA"/>
</dbReference>
<dbReference type="SUPFAM" id="SSF55811">
    <property type="entry name" value="Nudix"/>
    <property type="match status" value="1"/>
</dbReference>
<evidence type="ECO:0000313" key="4">
    <source>
        <dbReference type="Proteomes" id="UP000325529"/>
    </source>
</evidence>
<feature type="region of interest" description="Disordered" evidence="1">
    <location>
        <begin position="1"/>
        <end position="26"/>
    </location>
</feature>
<organism evidence="3 4">
    <name type="scientific">Streptomyces kanamyceticus</name>
    <dbReference type="NCBI Taxonomy" id="1967"/>
    <lineage>
        <taxon>Bacteria</taxon>
        <taxon>Bacillati</taxon>
        <taxon>Actinomycetota</taxon>
        <taxon>Actinomycetes</taxon>
        <taxon>Kitasatosporales</taxon>
        <taxon>Streptomycetaceae</taxon>
        <taxon>Streptomyces</taxon>
    </lineage>
</organism>
<reference evidence="3 4" key="1">
    <citation type="submission" date="2017-09" db="EMBL/GenBank/DDBJ databases">
        <authorList>
            <person name="Lee N."/>
            <person name="Cho B.-K."/>
        </authorList>
    </citation>
    <scope>NUCLEOTIDE SEQUENCE [LARGE SCALE GENOMIC DNA]</scope>
    <source>
        <strain evidence="3 4">ATCC 12853</strain>
    </source>
</reference>
<dbReference type="RefSeq" id="WP_055548265.1">
    <property type="nucleotide sequence ID" value="NZ_CP023699.1"/>
</dbReference>
<dbReference type="InterPro" id="IPR000086">
    <property type="entry name" value="NUDIX_hydrolase_dom"/>
</dbReference>
<dbReference type="KEGG" id="ska:CP970_31565"/>
<proteinExistence type="predicted"/>
<keyword evidence="4" id="KW-1185">Reference proteome</keyword>
<dbReference type="AlphaFoldDB" id="A0A5J6GK57"/>
<evidence type="ECO:0000259" key="2">
    <source>
        <dbReference type="PROSITE" id="PS51462"/>
    </source>
</evidence>
<dbReference type="Proteomes" id="UP000325529">
    <property type="component" value="Chromosome"/>
</dbReference>
<feature type="domain" description="Nudix hydrolase" evidence="2">
    <location>
        <begin position="49"/>
        <end position="193"/>
    </location>
</feature>